<evidence type="ECO:0000313" key="3">
    <source>
        <dbReference type="Proteomes" id="UP000265520"/>
    </source>
</evidence>
<evidence type="ECO:0000256" key="1">
    <source>
        <dbReference type="ARBA" id="ARBA00022821"/>
    </source>
</evidence>
<reference evidence="2 3" key="1">
    <citation type="journal article" date="2018" name="Front. Plant Sci.">
        <title>Red Clover (Trifolium pratense) and Zigzag Clover (T. medium) - A Picture of Genomic Similarities and Differences.</title>
        <authorList>
            <person name="Dluhosova J."/>
            <person name="Istvanek J."/>
            <person name="Nedelnik J."/>
            <person name="Repkova J."/>
        </authorList>
    </citation>
    <scope>NUCLEOTIDE SEQUENCE [LARGE SCALE GENOMIC DNA]</scope>
    <source>
        <strain evidence="3">cv. 10/8</strain>
        <tissue evidence="2">Leaf</tissue>
    </source>
</reference>
<protein>
    <submittedName>
        <fullName evidence="2">CC-NBS-LRR resistance protein</fullName>
    </submittedName>
</protein>
<dbReference type="PANTHER" id="PTHR36766">
    <property type="entry name" value="PLANT BROAD-SPECTRUM MILDEW RESISTANCE PROTEIN RPW8"/>
    <property type="match status" value="1"/>
</dbReference>
<keyword evidence="3" id="KW-1185">Reference proteome</keyword>
<dbReference type="AlphaFoldDB" id="A0A392U982"/>
<keyword evidence="1" id="KW-0611">Plant defense</keyword>
<comment type="caution">
    <text evidence="2">The sequence shown here is derived from an EMBL/GenBank/DDBJ whole genome shotgun (WGS) entry which is preliminary data.</text>
</comment>
<dbReference type="PANTHER" id="PTHR36766:SF30">
    <property type="entry name" value="TIR-NBS TYPE DISEASE RESISTANCE PROTEIN-RELATED"/>
    <property type="match status" value="1"/>
</dbReference>
<accession>A0A392U982</accession>
<dbReference type="GO" id="GO:0043531">
    <property type="term" value="F:ADP binding"/>
    <property type="evidence" value="ECO:0007669"/>
    <property type="project" value="InterPro"/>
</dbReference>
<proteinExistence type="predicted"/>
<feature type="non-terminal residue" evidence="2">
    <location>
        <position position="72"/>
    </location>
</feature>
<sequence>MACAKTIQLELLSEEEAWAMFKRYADLSNISSKGLLEQGRKIAKKCKGLPIAIATIASSLKGQKHQEEWDVA</sequence>
<dbReference type="GO" id="GO:0006952">
    <property type="term" value="P:defense response"/>
    <property type="evidence" value="ECO:0007669"/>
    <property type="project" value="UniProtKB-KW"/>
</dbReference>
<dbReference type="InterPro" id="IPR042197">
    <property type="entry name" value="Apaf_helical"/>
</dbReference>
<dbReference type="Gene3D" id="1.10.8.430">
    <property type="entry name" value="Helical domain of apoptotic protease-activating factors"/>
    <property type="match status" value="1"/>
</dbReference>
<evidence type="ECO:0000313" key="2">
    <source>
        <dbReference type="EMBL" id="MCI69354.1"/>
    </source>
</evidence>
<organism evidence="2 3">
    <name type="scientific">Trifolium medium</name>
    <dbReference type="NCBI Taxonomy" id="97028"/>
    <lineage>
        <taxon>Eukaryota</taxon>
        <taxon>Viridiplantae</taxon>
        <taxon>Streptophyta</taxon>
        <taxon>Embryophyta</taxon>
        <taxon>Tracheophyta</taxon>
        <taxon>Spermatophyta</taxon>
        <taxon>Magnoliopsida</taxon>
        <taxon>eudicotyledons</taxon>
        <taxon>Gunneridae</taxon>
        <taxon>Pentapetalae</taxon>
        <taxon>rosids</taxon>
        <taxon>fabids</taxon>
        <taxon>Fabales</taxon>
        <taxon>Fabaceae</taxon>
        <taxon>Papilionoideae</taxon>
        <taxon>50 kb inversion clade</taxon>
        <taxon>NPAAA clade</taxon>
        <taxon>Hologalegina</taxon>
        <taxon>IRL clade</taxon>
        <taxon>Trifolieae</taxon>
        <taxon>Trifolium</taxon>
    </lineage>
</organism>
<dbReference type="SUPFAM" id="SSF52540">
    <property type="entry name" value="P-loop containing nucleoside triphosphate hydrolases"/>
    <property type="match status" value="1"/>
</dbReference>
<dbReference type="Proteomes" id="UP000265520">
    <property type="component" value="Unassembled WGS sequence"/>
</dbReference>
<dbReference type="EMBL" id="LXQA010754331">
    <property type="protein sequence ID" value="MCI69354.1"/>
    <property type="molecule type" value="Genomic_DNA"/>
</dbReference>
<dbReference type="InterPro" id="IPR027417">
    <property type="entry name" value="P-loop_NTPase"/>
</dbReference>
<name>A0A392U982_9FABA</name>